<accession>R4VHI9</accession>
<keyword evidence="4" id="KW-1185">Reference proteome</keyword>
<keyword evidence="1" id="KW-0997">Cell inner membrane</keyword>
<dbReference type="PIRSF" id="PIRSF016789">
    <property type="entry name" value="DUF454"/>
    <property type="match status" value="1"/>
</dbReference>
<dbReference type="OrthoDB" id="9816293at2"/>
<evidence type="ECO:0000313" key="3">
    <source>
        <dbReference type="EMBL" id="AGM41641.1"/>
    </source>
</evidence>
<dbReference type="Proteomes" id="UP000017881">
    <property type="component" value="Chromosome"/>
</dbReference>
<dbReference type="KEGG" id="ssal:SPISAL_07735"/>
<keyword evidence="2" id="KW-1133">Transmembrane helix</keyword>
<feature type="transmembrane region" description="Helical" evidence="2">
    <location>
        <begin position="23"/>
        <end position="43"/>
    </location>
</feature>
<dbReference type="PATRIC" id="fig|1260251.3.peg.1566"/>
<dbReference type="RefSeq" id="WP_016353948.1">
    <property type="nucleotide sequence ID" value="NC_021291.1"/>
</dbReference>
<evidence type="ECO:0000313" key="4">
    <source>
        <dbReference type="Proteomes" id="UP000017881"/>
    </source>
</evidence>
<keyword evidence="1" id="KW-1003">Cell membrane</keyword>
<feature type="transmembrane region" description="Helical" evidence="2">
    <location>
        <begin position="91"/>
        <end position="108"/>
    </location>
</feature>
<dbReference type="PANTHER" id="PTHR35813:SF1">
    <property type="entry name" value="INNER MEMBRANE PROTEIN YBAN"/>
    <property type="match status" value="1"/>
</dbReference>
<keyword evidence="2" id="KW-0812">Transmembrane</keyword>
<dbReference type="AlphaFoldDB" id="R4VHI9"/>
<reference evidence="3 4" key="1">
    <citation type="journal article" date="2013" name="Genome Announc.">
        <title>Draft Genome of Spiribacter salinus M19-40, an Abundant Gammaproteobacterium in Aquatic Hypersaline Environments.</title>
        <authorList>
            <person name="Leon M.J."/>
            <person name="Ghai R."/>
            <person name="Fernandez A.B."/>
            <person name="Sanchez-Porro C."/>
            <person name="Rodriguez-Valera F."/>
            <person name="Ventosa A."/>
        </authorList>
    </citation>
    <scope>NUCLEOTIDE SEQUENCE [LARGE SCALE GENOMIC DNA]</scope>
    <source>
        <strain evidence="3">M19-40</strain>
    </source>
</reference>
<protein>
    <recommendedName>
        <fullName evidence="1">Inner membrane protein</fullName>
    </recommendedName>
</protein>
<dbReference type="PANTHER" id="PTHR35813">
    <property type="entry name" value="INNER MEMBRANE PROTEIN YBAN"/>
    <property type="match status" value="1"/>
</dbReference>
<comment type="subcellular location">
    <subcellularLocation>
        <location evidence="1">Cell inner membrane</location>
        <topology evidence="1">Multi-pass membrane protein</topology>
    </subcellularLocation>
</comment>
<dbReference type="EMBL" id="CP005963">
    <property type="protein sequence ID" value="AGM41641.1"/>
    <property type="molecule type" value="Genomic_DNA"/>
</dbReference>
<evidence type="ECO:0000256" key="1">
    <source>
        <dbReference type="PIRNR" id="PIRNR016789"/>
    </source>
</evidence>
<organism evidence="3 4">
    <name type="scientific">Spiribacter salinus M19-40</name>
    <dbReference type="NCBI Taxonomy" id="1260251"/>
    <lineage>
        <taxon>Bacteria</taxon>
        <taxon>Pseudomonadati</taxon>
        <taxon>Pseudomonadota</taxon>
        <taxon>Gammaproteobacteria</taxon>
        <taxon>Chromatiales</taxon>
        <taxon>Ectothiorhodospiraceae</taxon>
        <taxon>Spiribacter</taxon>
    </lineage>
</organism>
<dbReference type="InterPro" id="IPR007401">
    <property type="entry name" value="DUF454"/>
</dbReference>
<keyword evidence="1 2" id="KW-0472">Membrane</keyword>
<proteinExistence type="predicted"/>
<dbReference type="eggNOG" id="COG2832">
    <property type="taxonomic scope" value="Bacteria"/>
</dbReference>
<evidence type="ECO:0000256" key="2">
    <source>
        <dbReference type="SAM" id="Phobius"/>
    </source>
</evidence>
<gene>
    <name evidence="3" type="ORF">SPISAL_07735</name>
</gene>
<sequence length="145" mass="16323">MAERPEGSSRKPQGLRERLMRQLWLALALLFVGLGSAGVVLPLVPTTPFLLLAAYCASRSSPALHAWLYSHPRFGPLLRNWRDHRAIPRRTKLLGIALIAASWTWMWITVEPLYLRLTVTAFMAFGVVFLATRPNGPSDERSDDE</sequence>
<name>R4VHI9_9GAMM</name>
<dbReference type="GO" id="GO:0005886">
    <property type="term" value="C:plasma membrane"/>
    <property type="evidence" value="ECO:0007669"/>
    <property type="project" value="UniProtKB-SubCell"/>
</dbReference>
<dbReference type="HOGENOM" id="CLU_113299_0_1_6"/>
<dbReference type="Pfam" id="PF04304">
    <property type="entry name" value="DUF454"/>
    <property type="match status" value="1"/>
</dbReference>